<comment type="caution">
    <text evidence="1">The sequence shown here is derived from an EMBL/GenBank/DDBJ whole genome shotgun (WGS) entry which is preliminary data.</text>
</comment>
<organism evidence="1 2">
    <name type="scientific">Vaccinium darrowii</name>
    <dbReference type="NCBI Taxonomy" id="229202"/>
    <lineage>
        <taxon>Eukaryota</taxon>
        <taxon>Viridiplantae</taxon>
        <taxon>Streptophyta</taxon>
        <taxon>Embryophyta</taxon>
        <taxon>Tracheophyta</taxon>
        <taxon>Spermatophyta</taxon>
        <taxon>Magnoliopsida</taxon>
        <taxon>eudicotyledons</taxon>
        <taxon>Gunneridae</taxon>
        <taxon>Pentapetalae</taxon>
        <taxon>asterids</taxon>
        <taxon>Ericales</taxon>
        <taxon>Ericaceae</taxon>
        <taxon>Vaccinioideae</taxon>
        <taxon>Vaccinieae</taxon>
        <taxon>Vaccinium</taxon>
    </lineage>
</organism>
<dbReference type="Proteomes" id="UP000828048">
    <property type="component" value="Chromosome 2"/>
</dbReference>
<proteinExistence type="predicted"/>
<gene>
    <name evidence="1" type="ORF">Vadar_019130</name>
</gene>
<keyword evidence="2" id="KW-1185">Reference proteome</keyword>
<protein>
    <submittedName>
        <fullName evidence="1">Uncharacterized protein</fullName>
    </submittedName>
</protein>
<sequence>MISESELIDLEFKGPRFTWRNNWSGEDFIMERIDMAFANSKWQELYDKALVFVEPAIGSDHNPLILNTEVPLQKVGQHFKFESFWVTEDGCKEVIVDSWNRQQEGSLMFSICKKLKELLSEIQWQMELGFNPDLFAEEGKTRHVLEDLWHKDAMFLHQRSRIKWLQLGDRNSRFFHLSTIQRMQRNQIVRLKDNQGVWRDSPREISGIVKTIFP</sequence>
<name>A0ACB7X238_9ERIC</name>
<evidence type="ECO:0000313" key="1">
    <source>
        <dbReference type="EMBL" id="KAH7834739.1"/>
    </source>
</evidence>
<evidence type="ECO:0000313" key="2">
    <source>
        <dbReference type="Proteomes" id="UP000828048"/>
    </source>
</evidence>
<accession>A0ACB7X238</accession>
<reference evidence="1 2" key="1">
    <citation type="journal article" date="2021" name="Hortic Res">
        <title>High-quality reference genome and annotation aids understanding of berry development for evergreen blueberry (Vaccinium darrowii).</title>
        <authorList>
            <person name="Yu J."/>
            <person name="Hulse-Kemp A.M."/>
            <person name="Babiker E."/>
            <person name="Staton M."/>
        </authorList>
    </citation>
    <scope>NUCLEOTIDE SEQUENCE [LARGE SCALE GENOMIC DNA]</scope>
    <source>
        <strain evidence="2">cv. NJ 8807/NJ 8810</strain>
        <tissue evidence="1">Young leaf</tissue>
    </source>
</reference>
<dbReference type="EMBL" id="CM037152">
    <property type="protein sequence ID" value="KAH7834739.1"/>
    <property type="molecule type" value="Genomic_DNA"/>
</dbReference>